<dbReference type="SMART" id="SM00091">
    <property type="entry name" value="PAS"/>
    <property type="match status" value="4"/>
</dbReference>
<feature type="modified residue" description="4-aspartylphosphate" evidence="4">
    <location>
        <position position="857"/>
    </location>
</feature>
<dbReference type="InterPro" id="IPR011006">
    <property type="entry name" value="CheY-like_superfamily"/>
</dbReference>
<proteinExistence type="predicted"/>
<evidence type="ECO:0000259" key="7">
    <source>
        <dbReference type="PROSITE" id="PS50112"/>
    </source>
</evidence>
<keyword evidence="3 4" id="KW-0597">Phosphoprotein</keyword>
<dbReference type="InterPro" id="IPR001610">
    <property type="entry name" value="PAC"/>
</dbReference>
<dbReference type="Pfam" id="PF08448">
    <property type="entry name" value="PAS_4"/>
    <property type="match status" value="3"/>
</dbReference>
<dbReference type="Gene3D" id="3.40.50.2300">
    <property type="match status" value="1"/>
</dbReference>
<feature type="domain" description="Response regulatory" evidence="6">
    <location>
        <begin position="807"/>
        <end position="923"/>
    </location>
</feature>
<dbReference type="Gene3D" id="3.30.565.10">
    <property type="entry name" value="Histidine kinase-like ATPase, C-terminal domain"/>
    <property type="match status" value="1"/>
</dbReference>
<dbReference type="InterPro" id="IPR005467">
    <property type="entry name" value="His_kinase_dom"/>
</dbReference>
<dbReference type="Gene3D" id="1.10.287.130">
    <property type="match status" value="1"/>
</dbReference>
<dbReference type="EC" id="2.7.13.3" evidence="2"/>
<dbReference type="InterPro" id="IPR013656">
    <property type="entry name" value="PAS_4"/>
</dbReference>
<dbReference type="InterPro" id="IPR000014">
    <property type="entry name" value="PAS"/>
</dbReference>
<reference evidence="9 10" key="1">
    <citation type="submission" date="2020-03" db="EMBL/GenBank/DDBJ databases">
        <title>Roseomonas selenitidurans sp. nov. isolated from soil.</title>
        <authorList>
            <person name="Liu H."/>
        </authorList>
    </citation>
    <scope>NUCLEOTIDE SEQUENCE [LARGE SCALE GENOMIC DNA]</scope>
    <source>
        <strain evidence="9 10">JCM 15073</strain>
    </source>
</reference>
<dbReference type="SMART" id="SM00086">
    <property type="entry name" value="PAC"/>
    <property type="match status" value="3"/>
</dbReference>
<evidence type="ECO:0000259" key="5">
    <source>
        <dbReference type="PROSITE" id="PS50109"/>
    </source>
</evidence>
<dbReference type="CDD" id="cd00082">
    <property type="entry name" value="HisKA"/>
    <property type="match status" value="1"/>
</dbReference>
<feature type="domain" description="PAC" evidence="8">
    <location>
        <begin position="376"/>
        <end position="430"/>
    </location>
</feature>
<dbReference type="CDD" id="cd00130">
    <property type="entry name" value="PAS"/>
    <property type="match status" value="4"/>
</dbReference>
<dbReference type="Proteomes" id="UP000765160">
    <property type="component" value="Unassembled WGS sequence"/>
</dbReference>
<dbReference type="PRINTS" id="PR00344">
    <property type="entry name" value="BCTRLSENSOR"/>
</dbReference>
<dbReference type="PANTHER" id="PTHR43065:SF49">
    <property type="entry name" value="HISTIDINE KINASE"/>
    <property type="match status" value="1"/>
</dbReference>
<dbReference type="InterPro" id="IPR036097">
    <property type="entry name" value="HisK_dim/P_sf"/>
</dbReference>
<dbReference type="EMBL" id="JAAVTX010000009">
    <property type="protein sequence ID" value="NKE48420.1"/>
    <property type="molecule type" value="Genomic_DNA"/>
</dbReference>
<dbReference type="PROSITE" id="PS50110">
    <property type="entry name" value="RESPONSE_REGULATORY"/>
    <property type="match status" value="1"/>
</dbReference>
<dbReference type="Pfam" id="PF00512">
    <property type="entry name" value="HisKA"/>
    <property type="match status" value="1"/>
</dbReference>
<comment type="caution">
    <text evidence="9">The sequence shown here is derived from an EMBL/GenBank/DDBJ whole genome shotgun (WGS) entry which is preliminary data.</text>
</comment>
<evidence type="ECO:0000256" key="4">
    <source>
        <dbReference type="PROSITE-ProRule" id="PRU00169"/>
    </source>
</evidence>
<dbReference type="InterPro" id="IPR036890">
    <property type="entry name" value="HATPase_C_sf"/>
</dbReference>
<dbReference type="InterPro" id="IPR003594">
    <property type="entry name" value="HATPase_dom"/>
</dbReference>
<evidence type="ECO:0000256" key="3">
    <source>
        <dbReference type="ARBA" id="ARBA00022553"/>
    </source>
</evidence>
<evidence type="ECO:0000259" key="6">
    <source>
        <dbReference type="PROSITE" id="PS50110"/>
    </source>
</evidence>
<dbReference type="RefSeq" id="WP_168054777.1">
    <property type="nucleotide sequence ID" value="NZ_JAATJR010000009.1"/>
</dbReference>
<evidence type="ECO:0000256" key="1">
    <source>
        <dbReference type="ARBA" id="ARBA00000085"/>
    </source>
</evidence>
<accession>A0ABX1F7X1</accession>
<dbReference type="PANTHER" id="PTHR43065">
    <property type="entry name" value="SENSOR HISTIDINE KINASE"/>
    <property type="match status" value="1"/>
</dbReference>
<dbReference type="SUPFAM" id="SSF47384">
    <property type="entry name" value="Homodimeric domain of signal transducing histidine kinase"/>
    <property type="match status" value="1"/>
</dbReference>
<keyword evidence="10" id="KW-1185">Reference proteome</keyword>
<dbReference type="InterPro" id="IPR004358">
    <property type="entry name" value="Sig_transdc_His_kin-like_C"/>
</dbReference>
<feature type="domain" description="PAS" evidence="7">
    <location>
        <begin position="295"/>
        <end position="375"/>
    </location>
</feature>
<dbReference type="SUPFAM" id="SSF55874">
    <property type="entry name" value="ATPase domain of HSP90 chaperone/DNA topoisomerase II/histidine kinase"/>
    <property type="match status" value="1"/>
</dbReference>
<dbReference type="InterPro" id="IPR000700">
    <property type="entry name" value="PAS-assoc_C"/>
</dbReference>
<comment type="catalytic activity">
    <reaction evidence="1">
        <text>ATP + protein L-histidine = ADP + protein N-phospho-L-histidine.</text>
        <dbReference type="EC" id="2.7.13.3"/>
    </reaction>
</comment>
<name>A0ABX1F7X1_9PROT</name>
<dbReference type="SMART" id="SM00448">
    <property type="entry name" value="REC"/>
    <property type="match status" value="1"/>
</dbReference>
<evidence type="ECO:0000259" key="8">
    <source>
        <dbReference type="PROSITE" id="PS50113"/>
    </source>
</evidence>
<dbReference type="InterPro" id="IPR001789">
    <property type="entry name" value="Sig_transdc_resp-reg_receiver"/>
</dbReference>
<feature type="domain" description="PAS" evidence="7">
    <location>
        <begin position="427"/>
        <end position="472"/>
    </location>
</feature>
<dbReference type="Pfam" id="PF02518">
    <property type="entry name" value="HATPase_c"/>
    <property type="match status" value="1"/>
</dbReference>
<feature type="domain" description="PAS" evidence="7">
    <location>
        <begin position="186"/>
        <end position="230"/>
    </location>
</feature>
<evidence type="ECO:0000313" key="9">
    <source>
        <dbReference type="EMBL" id="NKE48420.1"/>
    </source>
</evidence>
<feature type="domain" description="Histidine kinase" evidence="5">
    <location>
        <begin position="563"/>
        <end position="786"/>
    </location>
</feature>
<dbReference type="Pfam" id="PF13426">
    <property type="entry name" value="PAS_9"/>
    <property type="match status" value="1"/>
</dbReference>
<dbReference type="Pfam" id="PF00072">
    <property type="entry name" value="Response_reg"/>
    <property type="match status" value="1"/>
</dbReference>
<dbReference type="PROSITE" id="PS50113">
    <property type="entry name" value="PAC"/>
    <property type="match status" value="3"/>
</dbReference>
<evidence type="ECO:0000313" key="10">
    <source>
        <dbReference type="Proteomes" id="UP000765160"/>
    </source>
</evidence>
<dbReference type="SUPFAM" id="SSF55785">
    <property type="entry name" value="PYP-like sensor domain (PAS domain)"/>
    <property type="match status" value="4"/>
</dbReference>
<dbReference type="SUPFAM" id="SSF52172">
    <property type="entry name" value="CheY-like"/>
    <property type="match status" value="1"/>
</dbReference>
<dbReference type="InterPro" id="IPR003661">
    <property type="entry name" value="HisK_dim/P_dom"/>
</dbReference>
<dbReference type="SMART" id="SM00387">
    <property type="entry name" value="HATPase_c"/>
    <property type="match status" value="1"/>
</dbReference>
<gene>
    <name evidence="9" type="ORF">HB662_26845</name>
</gene>
<organism evidence="9 10">
    <name type="scientific">Falsiroseomonas frigidaquae</name>
    <dbReference type="NCBI Taxonomy" id="487318"/>
    <lineage>
        <taxon>Bacteria</taxon>
        <taxon>Pseudomonadati</taxon>
        <taxon>Pseudomonadota</taxon>
        <taxon>Alphaproteobacteria</taxon>
        <taxon>Acetobacterales</taxon>
        <taxon>Roseomonadaceae</taxon>
        <taxon>Falsiroseomonas</taxon>
    </lineage>
</organism>
<dbReference type="SMART" id="SM00388">
    <property type="entry name" value="HisKA"/>
    <property type="match status" value="1"/>
</dbReference>
<dbReference type="NCBIfam" id="TIGR00229">
    <property type="entry name" value="sensory_box"/>
    <property type="match status" value="4"/>
</dbReference>
<sequence>MISAIAGTVQQAEILQLLQSLHATEQRLVELTGGQVDAVIGPSGQRHLLSSAQEDVLRIAGTFQNIFHHAAVGIVTTDRNHLLREANPAFCAMLDMDPEELAGRNFDSLADHRQQTDCRALVQAVVRGERQGFVVDKKFRTRSGAGIWTRVSASALRDADGALEGLIAIVEDISERKAAEAANQQLSARLAATIASISDAFFTLDAEGCLTHVNARAARLFGTTPEYLLGSPVALQPGFGAADPMGATLREAMAHHTMRGCEVLLDGAGLWLEMRAYPAAEGLTVVLHDITERRRREEWQRLLETCISRLNHIVLITDGAPLEEPGPRIVFVNEAFERRTGYSRTEVIGRSPRLLQGPKTSRVERNRIRAALAMRQSVQAELLNYTKSGEEFWLEMEIVPVLAADGSIANWVSVEREITDRRRYQTQLEQQAALLEQVQDAILVQGTDQRIRYWNRAAERLYGWRAEEVLGRVAGPMIGGVPDAVEPAIEAVLANGAWSGELHQRRRDGSALVVEASWTLVRHEDGSPRAILAVHTDVTQRLDLERKLRQAQRLEAIGQLTGGVAHDFNNLLTVILGNAEMLVEELPPGGELRQMAEMSVAAAERAAALTGRLLAFSRRQALDPKPVDVNALLSGLAQMLKRTLGEQVEFELRPAHRLSVAMIDPPQLETAVLNLCINARDAMPHGGRLTVETADVRLDADFAQAEGEVVPGDYVMVRVSDTGTGMPPEVVAQAFEPFFTTKEIGQGSGLGLSMVYGFLKQSGGHVSIRSRLGHGTSISMYLPPAGQPAVPGRRAPRRDGLRGGHERVLVVEDDAPVRDHAANLLRELGYQVTEAMHAAEALQILRADPAFDLLFTDVIMPGGMTGPQLAVTAQQMRPALRVLLTSGYNEPPPPGCDSPAGALPLLSKPYRRHQLADKVREALDGRAGRPVGGV</sequence>
<protein>
    <recommendedName>
        <fullName evidence="2">histidine kinase</fullName>
        <ecNumber evidence="2">2.7.13.3</ecNumber>
    </recommendedName>
</protein>
<dbReference type="PROSITE" id="PS50109">
    <property type="entry name" value="HIS_KIN"/>
    <property type="match status" value="1"/>
</dbReference>
<evidence type="ECO:0000256" key="2">
    <source>
        <dbReference type="ARBA" id="ARBA00012438"/>
    </source>
</evidence>
<dbReference type="Gene3D" id="3.30.450.20">
    <property type="entry name" value="PAS domain"/>
    <property type="match status" value="4"/>
</dbReference>
<dbReference type="PROSITE" id="PS50112">
    <property type="entry name" value="PAS"/>
    <property type="match status" value="3"/>
</dbReference>
<feature type="domain" description="PAC" evidence="8">
    <location>
        <begin position="133"/>
        <end position="185"/>
    </location>
</feature>
<dbReference type="InterPro" id="IPR035965">
    <property type="entry name" value="PAS-like_dom_sf"/>
</dbReference>
<feature type="domain" description="PAC" evidence="8">
    <location>
        <begin position="498"/>
        <end position="550"/>
    </location>
</feature>